<dbReference type="Gene3D" id="3.40.50.720">
    <property type="entry name" value="NAD(P)-binding Rossmann-like Domain"/>
    <property type="match status" value="1"/>
</dbReference>
<dbReference type="Pfam" id="PF00106">
    <property type="entry name" value="adh_short"/>
    <property type="match status" value="1"/>
</dbReference>
<dbReference type="GO" id="GO:0016020">
    <property type="term" value="C:membrane"/>
    <property type="evidence" value="ECO:0007669"/>
    <property type="project" value="UniProtKB-SubCell"/>
</dbReference>
<dbReference type="GeneID" id="18171229"/>
<keyword evidence="6" id="KW-0560">Oxidoreductase</keyword>
<dbReference type="PRINTS" id="PR00081">
    <property type="entry name" value="GDHRDH"/>
</dbReference>
<dbReference type="SMART" id="SM00822">
    <property type="entry name" value="PKS_KR"/>
    <property type="match status" value="1"/>
</dbReference>
<comment type="similarity">
    <text evidence="2 12">Belongs to the short-chain dehydrogenases/reductases (SDR) family.</text>
</comment>
<evidence type="ECO:0000256" key="2">
    <source>
        <dbReference type="ARBA" id="ARBA00006484"/>
    </source>
</evidence>
<keyword evidence="7" id="KW-0443">Lipid metabolism</keyword>
<evidence type="ECO:0000256" key="1">
    <source>
        <dbReference type="ARBA" id="ARBA00004141"/>
    </source>
</evidence>
<dbReference type="PANTHER" id="PTHR24322:SF736">
    <property type="entry name" value="RETINOL DEHYDROGENASE 10"/>
    <property type="match status" value="1"/>
</dbReference>
<keyword evidence="5" id="KW-1133">Transmembrane helix</keyword>
<dbReference type="KEGG" id="cmt:CCM_09226"/>
<comment type="function">
    <text evidence="9">Catalyzes the reduction of all-trans-retinal to all-trans-retinol in the presence of NADPH.</text>
</comment>
<organism evidence="14 15">
    <name type="scientific">Cordyceps militaris (strain CM01)</name>
    <name type="common">Caterpillar fungus</name>
    <dbReference type="NCBI Taxonomy" id="983644"/>
    <lineage>
        <taxon>Eukaryota</taxon>
        <taxon>Fungi</taxon>
        <taxon>Dikarya</taxon>
        <taxon>Ascomycota</taxon>
        <taxon>Pezizomycotina</taxon>
        <taxon>Sordariomycetes</taxon>
        <taxon>Hypocreomycetidae</taxon>
        <taxon>Hypocreales</taxon>
        <taxon>Cordycipitaceae</taxon>
        <taxon>Cordyceps</taxon>
    </lineage>
</organism>
<dbReference type="PANTHER" id="PTHR24322">
    <property type="entry name" value="PKSB"/>
    <property type="match status" value="1"/>
</dbReference>
<evidence type="ECO:0000256" key="5">
    <source>
        <dbReference type="ARBA" id="ARBA00022989"/>
    </source>
</evidence>
<dbReference type="HOGENOM" id="CLU_010194_5_2_1"/>
<dbReference type="EMBL" id="JH126406">
    <property type="protein sequence ID" value="EGX88090.1"/>
    <property type="molecule type" value="Genomic_DNA"/>
</dbReference>
<dbReference type="InterPro" id="IPR057326">
    <property type="entry name" value="KR_dom"/>
</dbReference>
<evidence type="ECO:0000256" key="7">
    <source>
        <dbReference type="ARBA" id="ARBA00023098"/>
    </source>
</evidence>
<keyword evidence="3" id="KW-0812">Transmembrane</keyword>
<evidence type="ECO:0000313" key="15">
    <source>
        <dbReference type="Proteomes" id="UP000001610"/>
    </source>
</evidence>
<evidence type="ECO:0000256" key="8">
    <source>
        <dbReference type="ARBA" id="ARBA00023136"/>
    </source>
</evidence>
<dbReference type="GO" id="GO:0052650">
    <property type="term" value="F:all-trans-retinol dehydrogenase (NADP+) activity"/>
    <property type="evidence" value="ECO:0007669"/>
    <property type="project" value="UniProtKB-ARBA"/>
</dbReference>
<evidence type="ECO:0000256" key="9">
    <source>
        <dbReference type="ARBA" id="ARBA00059620"/>
    </source>
</evidence>
<feature type="domain" description="Ketoreductase" evidence="13">
    <location>
        <begin position="170"/>
        <end position="351"/>
    </location>
</feature>
<dbReference type="VEuPathDB" id="FungiDB:CCM_09226"/>
<evidence type="ECO:0000256" key="6">
    <source>
        <dbReference type="ARBA" id="ARBA00023002"/>
    </source>
</evidence>
<evidence type="ECO:0000256" key="10">
    <source>
        <dbReference type="ARBA" id="ARBA00068717"/>
    </source>
</evidence>
<comment type="subcellular location">
    <subcellularLocation>
        <location evidence="1">Membrane</location>
        <topology evidence="1">Multi-pass membrane protein</topology>
    </subcellularLocation>
</comment>
<keyword evidence="4" id="KW-0521">NADP</keyword>
<evidence type="ECO:0000259" key="13">
    <source>
        <dbReference type="SMART" id="SM00822"/>
    </source>
</evidence>
<keyword evidence="15" id="KW-1185">Reference proteome</keyword>
<dbReference type="AlphaFoldDB" id="G3JTT6"/>
<proteinExistence type="inferred from homology"/>
<name>G3JTT6_CORMM</name>
<dbReference type="RefSeq" id="XP_006674423.1">
    <property type="nucleotide sequence ID" value="XM_006674360.1"/>
</dbReference>
<dbReference type="PRINTS" id="PR00080">
    <property type="entry name" value="SDRFAMILY"/>
</dbReference>
<reference evidence="14 15" key="1">
    <citation type="journal article" date="2011" name="Genome Biol.">
        <title>Genome sequence of the insect pathogenic fungus Cordyceps militaris, a valued traditional Chinese medicine.</title>
        <authorList>
            <person name="Zheng P."/>
            <person name="Xia Y."/>
            <person name="Xiao G."/>
            <person name="Xiong C."/>
            <person name="Hu X."/>
            <person name="Zhang S."/>
            <person name="Zheng H."/>
            <person name="Huang Y."/>
            <person name="Zhou Y."/>
            <person name="Wang S."/>
            <person name="Zhao G.P."/>
            <person name="Liu X."/>
            <person name="St Leger R.J."/>
            <person name="Wang C."/>
        </authorList>
    </citation>
    <scope>NUCLEOTIDE SEQUENCE [LARGE SCALE GENOMIC DNA]</scope>
    <source>
        <strain evidence="14 15">CM01</strain>
    </source>
</reference>
<keyword evidence="8" id="KW-0472">Membrane</keyword>
<evidence type="ECO:0000256" key="12">
    <source>
        <dbReference type="RuleBase" id="RU000363"/>
    </source>
</evidence>
<dbReference type="InParanoid" id="G3JTT6"/>
<protein>
    <recommendedName>
        <fullName evidence="10">Short-chain dehydrogenase/reductase 3</fullName>
    </recommendedName>
    <alternativeName>
        <fullName evidence="11">Retinal short-chain dehydrogenase/reductase 1</fullName>
    </alternativeName>
</protein>
<evidence type="ECO:0000256" key="3">
    <source>
        <dbReference type="ARBA" id="ARBA00022692"/>
    </source>
</evidence>
<dbReference type="InterPro" id="IPR036291">
    <property type="entry name" value="NAD(P)-bd_dom_sf"/>
</dbReference>
<evidence type="ECO:0000256" key="4">
    <source>
        <dbReference type="ARBA" id="ARBA00022857"/>
    </source>
</evidence>
<dbReference type="SUPFAM" id="SSF51735">
    <property type="entry name" value="NAD(P)-binding Rossmann-fold domains"/>
    <property type="match status" value="1"/>
</dbReference>
<sequence>MAQSLAEWRCAGVAGWAGPEFWLQWAAQEFATASISDVAGRFTYNPSVSSALVPRATSRDQPNTPTMTLIHYLESSPVQAVGALARLLTSPVVTGAALLAFTQSPPDVQAEVVRRLAFLGEHAAKPETIELALKVVFGWGLVKSANAALNAAAANGWRFTAAAGWDWPSEVAVVTGGCSGIGRNVVEQLTARGVRCAILDVQPLPKALEGHRHVRYYRCDVTDPASVTEAADAVRAELGHPSILVNNAGITVPKSILEIPPATLNKVFAVNTISHWYLVQAFVPHMVEVNKGHVVTVASMASFVALAKGADYSATKAAALAFHESLNSELRNTHGTTGVLTTVVHPNFVATPLVAKFSHELEKGGIRLLTSDDVARQLTDQVFARRGAQIVCPPRLQFITGFRSLPAWIQFPVRNMIANSSKNI</sequence>
<dbReference type="FunFam" id="3.40.50.720:FF:000131">
    <property type="entry name" value="Short-chain dehydrogenase/reductase 3"/>
    <property type="match status" value="1"/>
</dbReference>
<dbReference type="eggNOG" id="KOG1201">
    <property type="taxonomic scope" value="Eukaryota"/>
</dbReference>
<evidence type="ECO:0000256" key="11">
    <source>
        <dbReference type="ARBA" id="ARBA00082544"/>
    </source>
</evidence>
<dbReference type="InterPro" id="IPR002347">
    <property type="entry name" value="SDR_fam"/>
</dbReference>
<gene>
    <name evidence="14" type="ORF">CCM_09226</name>
</gene>
<dbReference type="Proteomes" id="UP000001610">
    <property type="component" value="Unassembled WGS sequence"/>
</dbReference>
<evidence type="ECO:0000313" key="14">
    <source>
        <dbReference type="EMBL" id="EGX88090.1"/>
    </source>
</evidence>
<dbReference type="OrthoDB" id="10253736at2759"/>
<accession>G3JTT6</accession>